<reference evidence="1 2" key="1">
    <citation type="submission" date="2019-10" db="EMBL/GenBank/DDBJ databases">
        <title>Assembly and Annotation for the nematode Trichostrongylus colubriformis.</title>
        <authorList>
            <person name="Martin J."/>
        </authorList>
    </citation>
    <scope>NUCLEOTIDE SEQUENCE [LARGE SCALE GENOMIC DNA]</scope>
    <source>
        <strain evidence="1">G859</strain>
        <tissue evidence="1">Whole worm</tissue>
    </source>
</reference>
<proteinExistence type="predicted"/>
<dbReference type="InterPro" id="IPR004245">
    <property type="entry name" value="DUF229"/>
</dbReference>
<protein>
    <submittedName>
        <fullName evidence="1">Uncharacterized protein</fullName>
    </submittedName>
</protein>
<comment type="caution">
    <text evidence="1">The sequence shown here is derived from an EMBL/GenBank/DDBJ whole genome shotgun (WGS) entry which is preliminary data.</text>
</comment>
<sequence length="238" mass="26951">MTYLWCFGLLVLGTLYYVALVYYQAFTRETHRGVAVDDGSENPSRATDIFDYCPFEPPDPWDKSIVNYVDVKYGYLKDCTPNKHLSAVTYLAKGKVILKKGKQDFVCQGSCIDYVNDDVSKLRKWTSINNTVFDCDFVETVCNSSTASNRYIHVQIAEKKSTKKVHINAQRNPDVMLMVIDSAASTQVIRALPRTVNFLVNGMKAIEFRKFNRVGSNSRANGFPALIGERLTLQLLLF</sequence>
<dbReference type="Pfam" id="PF02995">
    <property type="entry name" value="DUF229"/>
    <property type="match status" value="1"/>
</dbReference>
<evidence type="ECO:0000313" key="1">
    <source>
        <dbReference type="EMBL" id="KAK5965364.1"/>
    </source>
</evidence>
<accession>A0AAN8EXK7</accession>
<dbReference type="EMBL" id="WIXE01024698">
    <property type="protein sequence ID" value="KAK5965364.1"/>
    <property type="molecule type" value="Genomic_DNA"/>
</dbReference>
<dbReference type="Proteomes" id="UP001331761">
    <property type="component" value="Unassembled WGS sequence"/>
</dbReference>
<gene>
    <name evidence="1" type="ORF">GCK32_003375</name>
</gene>
<dbReference type="PANTHER" id="PTHR10974">
    <property type="entry name" value="FI08016P-RELATED"/>
    <property type="match status" value="1"/>
</dbReference>
<keyword evidence="2" id="KW-1185">Reference proteome</keyword>
<name>A0AAN8EXK7_TRICO</name>
<evidence type="ECO:0000313" key="2">
    <source>
        <dbReference type="Proteomes" id="UP001331761"/>
    </source>
</evidence>
<organism evidence="1 2">
    <name type="scientific">Trichostrongylus colubriformis</name>
    <name type="common">Black scour worm</name>
    <dbReference type="NCBI Taxonomy" id="6319"/>
    <lineage>
        <taxon>Eukaryota</taxon>
        <taxon>Metazoa</taxon>
        <taxon>Ecdysozoa</taxon>
        <taxon>Nematoda</taxon>
        <taxon>Chromadorea</taxon>
        <taxon>Rhabditida</taxon>
        <taxon>Rhabditina</taxon>
        <taxon>Rhabditomorpha</taxon>
        <taxon>Strongyloidea</taxon>
        <taxon>Trichostrongylidae</taxon>
        <taxon>Trichostrongylus</taxon>
    </lineage>
</organism>
<dbReference type="PANTHER" id="PTHR10974:SF75">
    <property type="entry name" value="SULFATASE DOMAIN-CONTAINING PROTEIN"/>
    <property type="match status" value="1"/>
</dbReference>
<dbReference type="AlphaFoldDB" id="A0AAN8EXK7"/>
<dbReference type="GO" id="GO:0005615">
    <property type="term" value="C:extracellular space"/>
    <property type="evidence" value="ECO:0007669"/>
    <property type="project" value="TreeGrafter"/>
</dbReference>